<dbReference type="InterPro" id="IPR026444">
    <property type="entry name" value="Secre_tail"/>
</dbReference>
<dbReference type="STRING" id="478744.SAMN05444359_13238"/>
<dbReference type="AlphaFoldDB" id="A0A1H9MZI9"/>
<feature type="chain" id="PRO_5011509031" evidence="1">
    <location>
        <begin position="21"/>
        <end position="1026"/>
    </location>
</feature>
<evidence type="ECO:0000256" key="1">
    <source>
        <dbReference type="SAM" id="SignalP"/>
    </source>
</evidence>
<dbReference type="PANTHER" id="PTHR41339:SF1">
    <property type="entry name" value="SECRETED PROTEIN"/>
    <property type="match status" value="1"/>
</dbReference>
<organism evidence="3 4">
    <name type="scientific">Neolewinella agarilytica</name>
    <dbReference type="NCBI Taxonomy" id="478744"/>
    <lineage>
        <taxon>Bacteria</taxon>
        <taxon>Pseudomonadati</taxon>
        <taxon>Bacteroidota</taxon>
        <taxon>Saprospiria</taxon>
        <taxon>Saprospirales</taxon>
        <taxon>Lewinellaceae</taxon>
        <taxon>Neolewinella</taxon>
    </lineage>
</organism>
<dbReference type="Pfam" id="PF18962">
    <property type="entry name" value="Por_Secre_tail"/>
    <property type="match status" value="1"/>
</dbReference>
<keyword evidence="4" id="KW-1185">Reference proteome</keyword>
<dbReference type="Proteomes" id="UP000199021">
    <property type="component" value="Unassembled WGS sequence"/>
</dbReference>
<dbReference type="InParanoid" id="A0A1H9MZI9"/>
<evidence type="ECO:0000259" key="2">
    <source>
        <dbReference type="Pfam" id="PF18962"/>
    </source>
</evidence>
<accession>A0A1H9MZI9</accession>
<evidence type="ECO:0000313" key="4">
    <source>
        <dbReference type="Proteomes" id="UP000199021"/>
    </source>
</evidence>
<sequence>MTTKFTLLFSLLCCGFLATAQTIITDADLVGGQTYEWTNDTEYILDGLVFLEEGGVLNIEAGTVIRGIQNDQISTGDNTSALIIARGAQIFARGTANNPIIFTAREDDLTDDGDFTSADRGEWGGLIILGNATVARPGGEDGIEGIDADETRARFGGGDTPNDTESSGVLTYVSIRHGGAQLSTDNEINGLTLGGVGSGTEIDYVEVFANEDDGIEWFGGTVSVKHASVAFCGDDGFDYDFGWRGKGQFWFAIQEPGTGTGRSGEHDGANPDGQAPFSQPTIYNATYIGIGNGATASGGDANRAIPLSIMLRDNAGGYYNNSIFTGFNGAAVAVEDRDDTDVDAFARFQAGDLGFSGNVFEDFGAGTDASDLFLAVDQGEEIVAASTTTLAADFAANNTIGATGIAGISRTNDGGLDPRLNASSAVLGGATPSDDDFFTAVTYRGAFGNSALWLSGWTALSQNGYLGDLVTPINTEVCVTITDNDLIGGETYNWNGGCYILDGLVYLEEGGTLNIAAGTVVRGGADISTGDNTSALIITRGATINAVGTADNPVIFTAEDDDLEDDGDFTSADRGEWGGLIILGNATIARPGGEDGIEGIDADEARARFGGGDNPDDADNSGILKYVSIRHGGAQLSTDNEINGLTLGGVGSGTSIDYVEVFANEDDGIEFFGGTVRVDHAAVSFCGDDGFDYDFGWRGGGQFWYALQGPGTGTGRSGEHDGANPDGQAPFSQPTIYNATYVGIGNGQTATGGDANRALPLSVLFRDNAGGFYRNSIFTDFNGAAIAIEDRDDTDVDAFARFEAGDLELKDNIFFSFGAGTDAATLFVAVDQGENIVPTSTAILSAAMLTANNQIVDPVLLDMERDADGGSLDPRPNEFAIAGYGAPAAVDGFASVEYYGAFEPAGDNGNSNPNWLTGWTALETTDIVQNGTTSVNGVVESGMLLDAPVPNPTNGLTQIRFELPTTSDVTITITDMLGRPVARQTRTYGAGEQTENFDASRLANGTYLVVLDAQGARLLQKMVVQK</sequence>
<dbReference type="OrthoDB" id="1521716at2"/>
<protein>
    <submittedName>
        <fullName evidence="3">Por secretion system C-terminal sorting domain-containing protein</fullName>
    </submittedName>
</protein>
<proteinExistence type="predicted"/>
<feature type="domain" description="Secretion system C-terminal sorting" evidence="2">
    <location>
        <begin position="950"/>
        <end position="1024"/>
    </location>
</feature>
<reference evidence="4" key="1">
    <citation type="submission" date="2016-10" db="EMBL/GenBank/DDBJ databases">
        <authorList>
            <person name="Varghese N."/>
            <person name="Submissions S."/>
        </authorList>
    </citation>
    <scope>NUCLEOTIDE SEQUENCE [LARGE SCALE GENOMIC DNA]</scope>
    <source>
        <strain evidence="4">DSM 24740</strain>
    </source>
</reference>
<dbReference type="NCBIfam" id="TIGR04183">
    <property type="entry name" value="Por_Secre_tail"/>
    <property type="match status" value="1"/>
</dbReference>
<dbReference type="EMBL" id="FOFB01000032">
    <property type="protein sequence ID" value="SER28513.1"/>
    <property type="molecule type" value="Genomic_DNA"/>
</dbReference>
<evidence type="ECO:0000313" key="3">
    <source>
        <dbReference type="EMBL" id="SER28513.1"/>
    </source>
</evidence>
<name>A0A1H9MZI9_9BACT</name>
<feature type="signal peptide" evidence="1">
    <location>
        <begin position="1"/>
        <end position="20"/>
    </location>
</feature>
<dbReference type="RefSeq" id="WP_090172618.1">
    <property type="nucleotide sequence ID" value="NZ_FOFB01000032.1"/>
</dbReference>
<gene>
    <name evidence="3" type="ORF">SAMN05444359_13238</name>
</gene>
<keyword evidence="1" id="KW-0732">Signal</keyword>
<dbReference type="PANTHER" id="PTHR41339">
    <property type="entry name" value="LIPL48"/>
    <property type="match status" value="1"/>
</dbReference>